<protein>
    <submittedName>
        <fullName evidence="1">Uncharacterized protein</fullName>
    </submittedName>
</protein>
<dbReference type="Proteomes" id="UP000244722">
    <property type="component" value="Unassembled WGS sequence"/>
</dbReference>
<reference evidence="1 2" key="1">
    <citation type="submission" date="2017-04" db="EMBL/GenBank/DDBJ databases">
        <title>Draft genome sequence of Tuber borchii Vittad., a whitish edible truffle.</title>
        <authorList>
            <consortium name="DOE Joint Genome Institute"/>
            <person name="Murat C."/>
            <person name="Kuo A."/>
            <person name="Barry K.W."/>
            <person name="Clum A."/>
            <person name="Dockter R.B."/>
            <person name="Fauchery L."/>
            <person name="Iotti M."/>
            <person name="Kohler A."/>
            <person name="Labutti K."/>
            <person name="Lindquist E.A."/>
            <person name="Lipzen A."/>
            <person name="Ohm R.A."/>
            <person name="Wang M."/>
            <person name="Grigoriev I.V."/>
            <person name="Zambonelli A."/>
            <person name="Martin F.M."/>
        </authorList>
    </citation>
    <scope>NUCLEOTIDE SEQUENCE [LARGE SCALE GENOMIC DNA]</scope>
    <source>
        <strain evidence="1 2">Tbo3840</strain>
    </source>
</reference>
<sequence length="248" mass="27690">MFKGRLVSLKVAGSWALRRVHYTCRVRNGENFADVTPKEEKYTPTRLNPTYQQPIQPIARMPLQIFSQLSTTKKQNLLEDCSPTFLPTYLALTNVHSASLKNLNTSPLSLNCWLTATAQNRVLPRYLAPNAQYWADLLHELMGMVVVLEFVTSCFDDKTIVVREVGNYKAGGEAKVQRGIQSSHAEKGDGMGRGNGGVPWTVIHHSQSPRRALAGPRSHNQGMSIRVEEVVSMLRTEVYPGQAKNLTI</sequence>
<evidence type="ECO:0000313" key="2">
    <source>
        <dbReference type="Proteomes" id="UP000244722"/>
    </source>
</evidence>
<organism evidence="1 2">
    <name type="scientific">Tuber borchii</name>
    <name type="common">White truffle</name>
    <dbReference type="NCBI Taxonomy" id="42251"/>
    <lineage>
        <taxon>Eukaryota</taxon>
        <taxon>Fungi</taxon>
        <taxon>Dikarya</taxon>
        <taxon>Ascomycota</taxon>
        <taxon>Pezizomycotina</taxon>
        <taxon>Pezizomycetes</taxon>
        <taxon>Pezizales</taxon>
        <taxon>Tuberaceae</taxon>
        <taxon>Tuber</taxon>
    </lineage>
</organism>
<evidence type="ECO:0000313" key="1">
    <source>
        <dbReference type="EMBL" id="PUU72751.1"/>
    </source>
</evidence>
<accession>A0A2T6ZB86</accession>
<name>A0A2T6ZB86_TUBBO</name>
<proteinExistence type="predicted"/>
<keyword evidence="2" id="KW-1185">Reference proteome</keyword>
<dbReference type="AlphaFoldDB" id="A0A2T6ZB86"/>
<gene>
    <name evidence="1" type="ORF">B9Z19DRAFT_1069534</name>
</gene>
<dbReference type="EMBL" id="NESQ01000471">
    <property type="protein sequence ID" value="PUU72751.1"/>
    <property type="molecule type" value="Genomic_DNA"/>
</dbReference>
<comment type="caution">
    <text evidence="1">The sequence shown here is derived from an EMBL/GenBank/DDBJ whole genome shotgun (WGS) entry which is preliminary data.</text>
</comment>